<feature type="transmembrane region" description="Helical" evidence="15">
    <location>
        <begin position="167"/>
        <end position="194"/>
    </location>
</feature>
<geneLocation type="plastid" evidence="16"/>
<evidence type="ECO:0000256" key="10">
    <source>
        <dbReference type="ARBA" id="ARBA00022927"/>
    </source>
</evidence>
<dbReference type="Pfam" id="PF05758">
    <property type="entry name" value="Ycf1"/>
    <property type="match status" value="2"/>
</dbReference>
<evidence type="ECO:0000256" key="2">
    <source>
        <dbReference type="ARBA" id="ARBA00004478"/>
    </source>
</evidence>
<keyword evidence="8 15" id="KW-0812">Transmembrane</keyword>
<organism evidence="16">
    <name type="scientific">Cuscuta boldinghii</name>
    <dbReference type="NCBI Taxonomy" id="437623"/>
    <lineage>
        <taxon>Eukaryota</taxon>
        <taxon>Viridiplantae</taxon>
        <taxon>Streptophyta</taxon>
        <taxon>Embryophyta</taxon>
        <taxon>Tracheophyta</taxon>
        <taxon>Spermatophyta</taxon>
        <taxon>Magnoliopsida</taxon>
        <taxon>eudicotyledons</taxon>
        <taxon>Gunneridae</taxon>
        <taxon>Pentapetalae</taxon>
        <taxon>asterids</taxon>
        <taxon>lamiids</taxon>
        <taxon>Solanales</taxon>
        <taxon>Convolvulaceae</taxon>
        <taxon>Cuscuteae</taxon>
        <taxon>Cuscuta</taxon>
        <taxon>Cuscuta subgen. Grammica</taxon>
        <taxon>Cuscuta sect. Ceratophorae</taxon>
    </lineage>
</organism>
<feature type="compositionally biased region" description="Polar residues" evidence="14">
    <location>
        <begin position="561"/>
        <end position="579"/>
    </location>
</feature>
<feature type="region of interest" description="Disordered" evidence="14">
    <location>
        <begin position="561"/>
        <end position="598"/>
    </location>
</feature>
<feature type="transmembrane region" description="Helical" evidence="15">
    <location>
        <begin position="215"/>
        <end position="236"/>
    </location>
</feature>
<dbReference type="GeneID" id="40512750"/>
<dbReference type="GO" id="GO:0009706">
    <property type="term" value="C:chloroplast inner membrane"/>
    <property type="evidence" value="ECO:0007669"/>
    <property type="project" value="UniProtKB-SubCell"/>
</dbReference>
<keyword evidence="12 15" id="KW-0472">Membrane</keyword>
<feature type="transmembrane region" description="Helical" evidence="15">
    <location>
        <begin position="29"/>
        <end position="52"/>
    </location>
</feature>
<evidence type="ECO:0000256" key="9">
    <source>
        <dbReference type="ARBA" id="ARBA00022780"/>
    </source>
</evidence>
<feature type="region of interest" description="Disordered" evidence="14">
    <location>
        <begin position="1369"/>
        <end position="1429"/>
    </location>
</feature>
<evidence type="ECO:0000256" key="8">
    <source>
        <dbReference type="ARBA" id="ARBA00022692"/>
    </source>
</evidence>
<feature type="compositionally biased region" description="Basic and acidic residues" evidence="14">
    <location>
        <begin position="583"/>
        <end position="598"/>
    </location>
</feature>
<comment type="similarity">
    <text evidence="3">Belongs to the TIC214 family.</text>
</comment>
<gene>
    <name evidence="16" type="primary">ycf1</name>
</gene>
<evidence type="ECO:0000256" key="6">
    <source>
        <dbReference type="ARBA" id="ARBA00022448"/>
    </source>
</evidence>
<feature type="transmembrane region" description="Helical" evidence="15">
    <location>
        <begin position="94"/>
        <end position="113"/>
    </location>
</feature>
<keyword evidence="7" id="KW-0150">Chloroplast</keyword>
<evidence type="ECO:0000256" key="14">
    <source>
        <dbReference type="SAM" id="MobiDB-lite"/>
    </source>
</evidence>
<keyword evidence="9" id="KW-1001">Plastid inner membrane</keyword>
<dbReference type="InterPro" id="IPR008896">
    <property type="entry name" value="TIC214"/>
</dbReference>
<dbReference type="GO" id="GO:0015031">
    <property type="term" value="P:protein transport"/>
    <property type="evidence" value="ECO:0007669"/>
    <property type="project" value="UniProtKB-KW"/>
</dbReference>
<sequence>MSLKFLVILLTRSYYNIFSSILSKMINSVFMVGLYYGFLTGLTLTTSYLLLMRAMVRENPNHKAAAITGLILGQLGRFFSIYYTPLYIVLGRPYTITVLTLIYFLVNLFVNNLDKNASIFGEYGSTLEIPCIFLNHFIFQVLNTFLFPSSTLARLVNVYLFRCNNMMVFLISSFSAWFIGLILVLKCCELALGWGQNKNSIRALIQKYLMRNEMFYIVVNCLFGSSLFILTIQSLGRIPVPIPTQKFSEISLIEKREEERLQKLGIVKEEKSPEDGEDLSHEKDTLKKEPDSKLEDEEMERDIEQAIGTLLFDYKRWSRPFRYIKNNQFEQTVRNEMSQYFFATQQGDGKARICFTHPVNLSMFWKGISFLSREKNSSTILNKRWVERNKKKLKSLKINFFSRIKNIDKNLGIEFETIKTRLCLHKGNVKQQYLPEEYDPLLTGAYRGRIKTEEGILPKQENANLTDLLDPSIKILENDTNDQHVNKVNSIGKDKMSFGEEFRKKVPRWSYKLITEIEQISYFTNPPDDHDIRTRKAKGLVVFDPSKHPNLEDMEDNIALQNESNNETINTKTTTSQNDLDNDDKNTKEPKDDKSYSIRYSHQSDFRHGLIKDSMRPLRRKIVITDFFKGNVHSPLFFERRKKENFFSFLSGLVKLKKLFITWSGRKECEFSENINKKIKTKHKKRREEKERIEIAEAWDSCELTQGLRGLLLITQSNLRKNIRLPLFIIIKNIGRILLFQTSEWSEDFEELAKETHVPCTYNGIPLGENEFPRNWLTEGIQIKILSPFCIRPWNQDKKTLPASENFCFLTIWGQETDHIFGRPRKTPSFFKPILMELEKSFRKIKVVPFSKEKTTLDPSIMNEQNVYPVTNDLLNKPLNQFKFGQHEKLKVIKNWTDLIRYRTTLIKKDLEKITEEKKKILQESDISFSKNSFKRKKFKLIYNLPFFQYFLKSFIQKIYNVLIFNTLSICRLINQIFDESKQRLIYKDCSKIKKVRKQFNFLLNPKRQQKSTTFNNLSDLSQAYVLYKISQQRDIFNISKVRSGLNHQGTSAFIKKKIKQSFCTHGLIQIEGVTTKIPQLRTRQWKNWLKVNAQYDLSQILWSSFSAKKRKWQKKINKYNKFTQKSLDKCNSKKRNGTNSILNKYQKYNFEKCYRYDVLSSKFINFEKKKTSFIDPSTISLMKRQRISYNKAMSQNFLFAITRNILVKNLIGKIETIDIPYIEKDLDRKYLSFENIDFSLQKKVNIESWIPLACRGNPIKPYNFELLEEMEVMKFIDQIFKREKELLFNCSEKNNKRNQLKSKNSLIDWMGLNLNKGLLNYPVRNMELWFFPEFVSLLNVYKLKPWILNSQLLLSKLTFSKFRNKKQNQTKIKKKDEAKNQNKQKSKTENKDNQKLENQQKDETNTKQKSKNENEENKEIVNQKNDETEEDPQLAYIKSFLKKHLNFQLRGEFIFKKSGFKNIQTLCLLFRLIDDENERLLSSIQKEKLNLYVMPEVGIKELTMEVLEDMGVPKFLKEKSINFEPIPLSINKKGKSIMYQLINLSLVNKIKYSSQDQGIIKIKKNDNVASIIPENILSSRRRRELRILIYLNSNLNKCKDPDIDLPIFEKKCAKLWDEQKNTIEFFIWPNSRFEDLACMNRYWFYTNNGSRFSMLRIFMYLPLKI</sequence>
<keyword evidence="16" id="KW-0934">Plastid</keyword>
<evidence type="ECO:0000256" key="5">
    <source>
        <dbReference type="ARBA" id="ARBA00016640"/>
    </source>
</evidence>
<name>A0A4Y5N1G5_9ASTE</name>
<dbReference type="PANTHER" id="PTHR33163">
    <property type="entry name" value="PROTEIN TIC 214-RELATED"/>
    <property type="match status" value="1"/>
</dbReference>
<comment type="function">
    <text evidence="1">Involved in protein precursor import into chloroplasts. May be part of an intermediate translocation complex acting as a protein-conducting channel at the inner envelope.</text>
</comment>
<feature type="compositionally biased region" description="Basic and acidic residues" evidence="14">
    <location>
        <begin position="265"/>
        <end position="293"/>
    </location>
</feature>
<keyword evidence="10" id="KW-0653">Protein transport</keyword>
<feature type="transmembrane region" description="Helical" evidence="15">
    <location>
        <begin position="125"/>
        <end position="147"/>
    </location>
</feature>
<evidence type="ECO:0000256" key="11">
    <source>
        <dbReference type="ARBA" id="ARBA00022989"/>
    </source>
</evidence>
<evidence type="ECO:0000256" key="13">
    <source>
        <dbReference type="ARBA" id="ARBA00029978"/>
    </source>
</evidence>
<feature type="transmembrane region" description="Helical" evidence="15">
    <location>
        <begin position="64"/>
        <end position="82"/>
    </location>
</feature>
<feature type="region of interest" description="Disordered" evidence="14">
    <location>
        <begin position="265"/>
        <end position="299"/>
    </location>
</feature>
<proteinExistence type="inferred from homology"/>
<keyword evidence="11 15" id="KW-1133">Transmembrane helix</keyword>
<evidence type="ECO:0000256" key="15">
    <source>
        <dbReference type="SAM" id="Phobius"/>
    </source>
</evidence>
<comment type="subunit">
    <text evidence="4">Part of the Tic complex.</text>
</comment>
<dbReference type="EMBL" id="MK881074">
    <property type="protein sequence ID" value="QCW07711.1"/>
    <property type="molecule type" value="Genomic_DNA"/>
</dbReference>
<dbReference type="PANTHER" id="PTHR33163:SF40">
    <property type="entry name" value="PROTEIN TIC 214"/>
    <property type="match status" value="1"/>
</dbReference>
<keyword evidence="6" id="KW-0813">Transport</keyword>
<evidence type="ECO:0000313" key="16">
    <source>
        <dbReference type="EMBL" id="QCW07711.1"/>
    </source>
</evidence>
<evidence type="ECO:0000256" key="12">
    <source>
        <dbReference type="ARBA" id="ARBA00023136"/>
    </source>
</evidence>
<dbReference type="RefSeq" id="YP_009663771.1">
    <property type="nucleotide sequence ID" value="NC_042949.1"/>
</dbReference>
<evidence type="ECO:0000256" key="4">
    <source>
        <dbReference type="ARBA" id="ARBA00011510"/>
    </source>
</evidence>
<comment type="subcellular location">
    <subcellularLocation>
        <location evidence="2">Plastid</location>
        <location evidence="2">Chloroplast inner membrane</location>
        <topology evidence="2">Multi-pass membrane protein</topology>
    </subcellularLocation>
</comment>
<evidence type="ECO:0000256" key="3">
    <source>
        <dbReference type="ARBA" id="ARBA00009956"/>
    </source>
</evidence>
<protein>
    <recommendedName>
        <fullName evidence="5">Protein TIC 214</fullName>
    </recommendedName>
    <alternativeName>
        <fullName evidence="13">Translocon at the inner envelope membrane of chloroplasts 214</fullName>
    </alternativeName>
</protein>
<feature type="compositionally biased region" description="Basic and acidic residues" evidence="14">
    <location>
        <begin position="1375"/>
        <end position="1427"/>
    </location>
</feature>
<evidence type="ECO:0000256" key="1">
    <source>
        <dbReference type="ARBA" id="ARBA00002515"/>
    </source>
</evidence>
<reference evidence="16" key="1">
    <citation type="journal article" date="2019" name="Plant Mol. Biol.">
        <title>Caught in action: fine-scale plastome evolution in the parasitic plants of Cuscuta section Ceratophorae (Convolvulaceae).</title>
        <authorList>
            <person name="Banerjee A."/>
            <person name="Stefanovic S."/>
        </authorList>
    </citation>
    <scope>NUCLEOTIDE SEQUENCE</scope>
</reference>
<evidence type="ECO:0000256" key="7">
    <source>
        <dbReference type="ARBA" id="ARBA00022528"/>
    </source>
</evidence>
<accession>A0A4Y5N1G5</accession>